<dbReference type="RefSeq" id="WP_152758876.1">
    <property type="nucleotide sequence ID" value="NZ_WHLY01000002.1"/>
</dbReference>
<dbReference type="InterPro" id="IPR036188">
    <property type="entry name" value="FAD/NAD-bd_sf"/>
</dbReference>
<protein>
    <submittedName>
        <fullName evidence="1">FAD-dependent oxidoreductase</fullName>
    </submittedName>
</protein>
<evidence type="ECO:0000313" key="2">
    <source>
        <dbReference type="Proteomes" id="UP000479293"/>
    </source>
</evidence>
<dbReference type="GO" id="GO:0005829">
    <property type="term" value="C:cytosol"/>
    <property type="evidence" value="ECO:0007669"/>
    <property type="project" value="TreeGrafter"/>
</dbReference>
<sequence length="529" mass="58866">MAIQPRISRYHTVIIGGGHNGLVAANYLARAGKKVLVLEKNETLGGATASKRVFPDYEAHLSQYSYLVSLFPDQIVEELDLQLKLLPRRIASYTPYRAQDQYRGLLISHADEPASRQSVLDLGYGESEWQGYRRVLRQQGTFAELVWDSLLQPLRSKSDFEKRFRQAGQSQLWQDFVEKPIGHFLERHIQSDVLRGVLMTDAKIGAYTSAYDKSLLQNRTFIYHIIGNKTGEWRVPEGGMGTLARQLATNAERHGATLLCNADIHAIQVGSPQHQVSFRLGDEAYEVEAEYILSNASTTELCRLLGEKPVSPKSEDEGTAFKINMLLKKLPDLKDPNVRPEDAFAGTFHIDQSYTHMEGTFAQAAAGKVPQTLAGEMYCHTLTDPTILSTELQQKGYHTFTYFGLDLPYKLFIADPINAKQEVIKRFLSGINAYLAEPLEDCLARDAQGTLCLEAKSAWDLEQELNLPRGNIFHNTLSWFFAEDASEVGAWGVETPWERVLVCGSSAKRGGAVSGIPGRNAARVVLGGG</sequence>
<dbReference type="Pfam" id="PF13450">
    <property type="entry name" value="NAD_binding_8"/>
    <property type="match status" value="1"/>
</dbReference>
<dbReference type="SUPFAM" id="SSF51905">
    <property type="entry name" value="FAD/NAD(P)-binding domain"/>
    <property type="match status" value="1"/>
</dbReference>
<evidence type="ECO:0000313" key="1">
    <source>
        <dbReference type="EMBL" id="MPR33544.1"/>
    </source>
</evidence>
<dbReference type="PANTHER" id="PTHR10668:SF103">
    <property type="entry name" value="PYRIDINE NUCLEOTIDE-DISULFIDE OXIDOREDUCTASE DOMAIN-CONTAINING PROTEIN 2"/>
    <property type="match status" value="1"/>
</dbReference>
<dbReference type="EMBL" id="WHLY01000002">
    <property type="protein sequence ID" value="MPR33544.1"/>
    <property type="molecule type" value="Genomic_DNA"/>
</dbReference>
<dbReference type="AlphaFoldDB" id="A0A7C9F8H6"/>
<organism evidence="1 2">
    <name type="scientific">Salmonirosea aquatica</name>
    <dbReference type="NCBI Taxonomy" id="2654236"/>
    <lineage>
        <taxon>Bacteria</taxon>
        <taxon>Pseudomonadati</taxon>
        <taxon>Bacteroidota</taxon>
        <taxon>Cytophagia</taxon>
        <taxon>Cytophagales</taxon>
        <taxon>Spirosomataceae</taxon>
        <taxon>Salmonirosea</taxon>
    </lineage>
</organism>
<dbReference type="PANTHER" id="PTHR10668">
    <property type="entry name" value="PHYTOENE DEHYDROGENASE"/>
    <property type="match status" value="1"/>
</dbReference>
<dbReference type="Proteomes" id="UP000479293">
    <property type="component" value="Unassembled WGS sequence"/>
</dbReference>
<gene>
    <name evidence="1" type="ORF">GBK04_09240</name>
</gene>
<proteinExistence type="predicted"/>
<comment type="caution">
    <text evidence="1">The sequence shown here is derived from an EMBL/GenBank/DDBJ whole genome shotgun (WGS) entry which is preliminary data.</text>
</comment>
<dbReference type="Gene3D" id="3.90.660.50">
    <property type="match status" value="1"/>
</dbReference>
<keyword evidence="2" id="KW-1185">Reference proteome</keyword>
<reference evidence="1 2" key="1">
    <citation type="submission" date="2019-10" db="EMBL/GenBank/DDBJ databases">
        <title>Draft Genome Sequence of Cytophagaceae sp. SJW1-29.</title>
        <authorList>
            <person name="Choi A."/>
        </authorList>
    </citation>
    <scope>NUCLEOTIDE SEQUENCE [LARGE SCALE GENOMIC DNA]</scope>
    <source>
        <strain evidence="1 2">SJW1-29</strain>
    </source>
</reference>
<dbReference type="Gene3D" id="3.50.50.60">
    <property type="entry name" value="FAD/NAD(P)-binding domain"/>
    <property type="match status" value="2"/>
</dbReference>
<name>A0A7C9F8H6_9BACT</name>
<accession>A0A7C9F8H6</accession>